<feature type="domain" description="Phosphoribulokinase/uridine kinase" evidence="1">
    <location>
        <begin position="86"/>
        <end position="159"/>
    </location>
</feature>
<organism evidence="3 4">
    <name type="scientific">Tetragenococcus solitarius</name>
    <dbReference type="NCBI Taxonomy" id="71453"/>
    <lineage>
        <taxon>Bacteria</taxon>
        <taxon>Bacillati</taxon>
        <taxon>Bacillota</taxon>
        <taxon>Bacilli</taxon>
        <taxon>Lactobacillales</taxon>
        <taxon>Enterococcaceae</taxon>
        <taxon>Tetragenococcus</taxon>
    </lineage>
</organism>
<dbReference type="Gene3D" id="3.40.50.300">
    <property type="entry name" value="P-loop containing nucleotide triphosphate hydrolases"/>
    <property type="match status" value="2"/>
</dbReference>
<evidence type="ECO:0000259" key="2">
    <source>
        <dbReference type="Pfam" id="PF00931"/>
    </source>
</evidence>
<proteinExistence type="predicted"/>
<comment type="caution">
    <text evidence="3">The sequence shown here is derived from an EMBL/GenBank/DDBJ whole genome shotgun (WGS) entry which is preliminary data.</text>
</comment>
<evidence type="ECO:0000313" key="3">
    <source>
        <dbReference type="EMBL" id="GAA3018449.1"/>
    </source>
</evidence>
<dbReference type="Pfam" id="PF00485">
    <property type="entry name" value="PRK"/>
    <property type="match status" value="1"/>
</dbReference>
<protein>
    <recommendedName>
        <fullName evidence="5">Adenylyl-sulfate kinase</fullName>
    </recommendedName>
</protein>
<evidence type="ECO:0000313" key="4">
    <source>
        <dbReference type="Proteomes" id="UP001501577"/>
    </source>
</evidence>
<dbReference type="Pfam" id="PF00931">
    <property type="entry name" value="NB-ARC"/>
    <property type="match status" value="1"/>
</dbReference>
<dbReference type="RefSeq" id="WP_068710547.1">
    <property type="nucleotide sequence ID" value="NZ_BAAAXQ010000042.1"/>
</dbReference>
<dbReference type="InterPro" id="IPR027417">
    <property type="entry name" value="P-loop_NTPase"/>
</dbReference>
<name>A0ABN3Y4P7_9ENTE</name>
<dbReference type="InterPro" id="IPR002182">
    <property type="entry name" value="NB-ARC"/>
</dbReference>
<sequence>MIKSKVVVISGMGGSGKTTLVKELSKKYPNSKRISFDDYDIDALPDAPPISMPIEIAVNQYDISALLADLKAAYGTCSYLFVDFPFGYKHEAIKEYIDKVIYIKTPLDVCFARRLIRDFKDETVSSIQSMAKNYLEFGRPIFINYERFINQDTDLVVDGTLDVDKNIEKIEDIFL</sequence>
<evidence type="ECO:0000259" key="1">
    <source>
        <dbReference type="Pfam" id="PF00485"/>
    </source>
</evidence>
<dbReference type="SUPFAM" id="SSF52540">
    <property type="entry name" value="P-loop containing nucleoside triphosphate hydrolases"/>
    <property type="match status" value="1"/>
</dbReference>
<dbReference type="Proteomes" id="UP001501577">
    <property type="component" value="Unassembled WGS sequence"/>
</dbReference>
<evidence type="ECO:0008006" key="5">
    <source>
        <dbReference type="Google" id="ProtNLM"/>
    </source>
</evidence>
<accession>A0ABN3Y4P7</accession>
<gene>
    <name evidence="3" type="ORF">GCM10019998_13630</name>
</gene>
<keyword evidence="4" id="KW-1185">Reference proteome</keyword>
<dbReference type="EMBL" id="BAAAXQ010000042">
    <property type="protein sequence ID" value="GAA3018449.1"/>
    <property type="molecule type" value="Genomic_DNA"/>
</dbReference>
<feature type="domain" description="NB-ARC" evidence="2">
    <location>
        <begin position="4"/>
        <end position="37"/>
    </location>
</feature>
<dbReference type="InterPro" id="IPR006083">
    <property type="entry name" value="PRK/URK"/>
</dbReference>
<reference evidence="3 4" key="1">
    <citation type="journal article" date="2019" name="Int. J. Syst. Evol. Microbiol.">
        <title>The Global Catalogue of Microorganisms (GCM) 10K type strain sequencing project: providing services to taxonomists for standard genome sequencing and annotation.</title>
        <authorList>
            <consortium name="The Broad Institute Genomics Platform"/>
            <consortium name="The Broad Institute Genome Sequencing Center for Infectious Disease"/>
            <person name="Wu L."/>
            <person name="Ma J."/>
        </authorList>
    </citation>
    <scope>NUCLEOTIDE SEQUENCE [LARGE SCALE GENOMIC DNA]</scope>
    <source>
        <strain evidence="3 4">JCM 8736</strain>
    </source>
</reference>